<dbReference type="Proteomes" id="UP000202259">
    <property type="component" value="Chromosome"/>
</dbReference>
<dbReference type="OrthoDB" id="5625885at2"/>
<dbReference type="Pfam" id="PF11174">
    <property type="entry name" value="DUF2970"/>
    <property type="match status" value="1"/>
</dbReference>
<organism evidence="2 3">
    <name type="scientific">Cognaticolwellia beringensis</name>
    <dbReference type="NCBI Taxonomy" id="1967665"/>
    <lineage>
        <taxon>Bacteria</taxon>
        <taxon>Pseudomonadati</taxon>
        <taxon>Pseudomonadota</taxon>
        <taxon>Gammaproteobacteria</taxon>
        <taxon>Alteromonadales</taxon>
        <taxon>Colwelliaceae</taxon>
        <taxon>Cognaticolwellia</taxon>
    </lineage>
</organism>
<dbReference type="KEGG" id="cber:B5D82_09105"/>
<keyword evidence="3" id="KW-1185">Reference proteome</keyword>
<sequence length="64" mass="6940">MMASSNFKETLKSVGAAFFGVQSDKNRERDFTQGKFSHFIIAGLIAVVLFIGSLIAIVSFVLPS</sequence>
<accession>A0A222G7W5</accession>
<protein>
    <submittedName>
        <fullName evidence="2">DUF2970 domain-containing protein</fullName>
    </submittedName>
</protein>
<evidence type="ECO:0000313" key="2">
    <source>
        <dbReference type="EMBL" id="ASP47901.1"/>
    </source>
</evidence>
<dbReference type="InterPro" id="IPR021344">
    <property type="entry name" value="DUF2970"/>
</dbReference>
<dbReference type="AlphaFoldDB" id="A0A222G7W5"/>
<evidence type="ECO:0000256" key="1">
    <source>
        <dbReference type="SAM" id="Phobius"/>
    </source>
</evidence>
<keyword evidence="1" id="KW-0472">Membrane</keyword>
<dbReference type="EMBL" id="CP020465">
    <property type="protein sequence ID" value="ASP47901.1"/>
    <property type="molecule type" value="Genomic_DNA"/>
</dbReference>
<keyword evidence="1" id="KW-0812">Transmembrane</keyword>
<name>A0A222G7W5_9GAMM</name>
<gene>
    <name evidence="2" type="ORF">B5D82_09105</name>
</gene>
<proteinExistence type="predicted"/>
<keyword evidence="1" id="KW-1133">Transmembrane helix</keyword>
<feature type="transmembrane region" description="Helical" evidence="1">
    <location>
        <begin position="39"/>
        <end position="62"/>
    </location>
</feature>
<evidence type="ECO:0000313" key="3">
    <source>
        <dbReference type="Proteomes" id="UP000202259"/>
    </source>
</evidence>
<reference evidence="2 3" key="1">
    <citation type="submission" date="2017-08" db="EMBL/GenBank/DDBJ databases">
        <title>Complete genome of Colwellia sp. NB097-1, a psychrophile bacterium ioslated from Bering Sea.</title>
        <authorList>
            <person name="Chen X."/>
        </authorList>
    </citation>
    <scope>NUCLEOTIDE SEQUENCE [LARGE SCALE GENOMIC DNA]</scope>
    <source>
        <strain evidence="2 3">NB097-1</strain>
    </source>
</reference>